<dbReference type="EMBL" id="BMFY01000002">
    <property type="protein sequence ID" value="GGA05389.1"/>
    <property type="molecule type" value="Genomic_DNA"/>
</dbReference>
<accession>A0A8J2TVS4</accession>
<evidence type="ECO:0000256" key="1">
    <source>
        <dbReference type="ARBA" id="ARBA00022448"/>
    </source>
</evidence>
<keyword evidence="6" id="KW-1185">Reference proteome</keyword>
<keyword evidence="3 5" id="KW-0067">ATP-binding</keyword>
<dbReference type="RefSeq" id="WP_188549377.1">
    <property type="nucleotide sequence ID" value="NZ_BMFY01000002.1"/>
</dbReference>
<dbReference type="Pfam" id="PF08402">
    <property type="entry name" value="TOBE_2"/>
    <property type="match status" value="1"/>
</dbReference>
<evidence type="ECO:0000313" key="5">
    <source>
        <dbReference type="EMBL" id="GGA05389.1"/>
    </source>
</evidence>
<dbReference type="Gene3D" id="2.40.50.100">
    <property type="match status" value="1"/>
</dbReference>
<dbReference type="InterPro" id="IPR003439">
    <property type="entry name" value="ABC_transporter-like_ATP-bd"/>
</dbReference>
<evidence type="ECO:0000313" key="6">
    <source>
        <dbReference type="Proteomes" id="UP000616114"/>
    </source>
</evidence>
<dbReference type="InterPro" id="IPR013611">
    <property type="entry name" value="Transp-assoc_OB_typ2"/>
</dbReference>
<dbReference type="PROSITE" id="PS50893">
    <property type="entry name" value="ABC_TRANSPORTER_2"/>
    <property type="match status" value="1"/>
</dbReference>
<name>A0A8J2TVS4_9MICO</name>
<reference evidence="5" key="1">
    <citation type="journal article" date="2014" name="Int. J. Syst. Evol. Microbiol.">
        <title>Complete genome sequence of Corynebacterium casei LMG S-19264T (=DSM 44701T), isolated from a smear-ripened cheese.</title>
        <authorList>
            <consortium name="US DOE Joint Genome Institute (JGI-PGF)"/>
            <person name="Walter F."/>
            <person name="Albersmeier A."/>
            <person name="Kalinowski J."/>
            <person name="Ruckert C."/>
        </authorList>
    </citation>
    <scope>NUCLEOTIDE SEQUENCE</scope>
    <source>
        <strain evidence="5">CGMCC 1.12785</strain>
    </source>
</reference>
<evidence type="ECO:0000256" key="3">
    <source>
        <dbReference type="ARBA" id="ARBA00022840"/>
    </source>
</evidence>
<dbReference type="InterPro" id="IPR008995">
    <property type="entry name" value="Mo/tungstate-bd_C_term_dom"/>
</dbReference>
<dbReference type="GO" id="GO:0043190">
    <property type="term" value="C:ATP-binding cassette (ABC) transporter complex"/>
    <property type="evidence" value="ECO:0007669"/>
    <property type="project" value="InterPro"/>
</dbReference>
<dbReference type="Pfam" id="PF00005">
    <property type="entry name" value="ABC_tran"/>
    <property type="match status" value="1"/>
</dbReference>
<dbReference type="AlphaFoldDB" id="A0A8J2TVS4"/>
<dbReference type="PROSITE" id="PS00211">
    <property type="entry name" value="ABC_TRANSPORTER_1"/>
    <property type="match status" value="1"/>
</dbReference>
<organism evidence="5 6">
    <name type="scientific">Sediminivirga luteola</name>
    <dbReference type="NCBI Taxonomy" id="1774748"/>
    <lineage>
        <taxon>Bacteria</taxon>
        <taxon>Bacillati</taxon>
        <taxon>Actinomycetota</taxon>
        <taxon>Actinomycetes</taxon>
        <taxon>Micrococcales</taxon>
        <taxon>Brevibacteriaceae</taxon>
        <taxon>Sediminivirga</taxon>
    </lineage>
</organism>
<dbReference type="Gene3D" id="3.40.50.300">
    <property type="entry name" value="P-loop containing nucleotide triphosphate hydrolases"/>
    <property type="match status" value="1"/>
</dbReference>
<dbReference type="GO" id="GO:0016887">
    <property type="term" value="F:ATP hydrolysis activity"/>
    <property type="evidence" value="ECO:0007669"/>
    <property type="project" value="InterPro"/>
</dbReference>
<reference evidence="5" key="2">
    <citation type="submission" date="2020-09" db="EMBL/GenBank/DDBJ databases">
        <authorList>
            <person name="Sun Q."/>
            <person name="Zhou Y."/>
        </authorList>
    </citation>
    <scope>NUCLEOTIDE SEQUENCE</scope>
    <source>
        <strain evidence="5">CGMCC 1.12785</strain>
    </source>
</reference>
<feature type="domain" description="ABC transporter" evidence="4">
    <location>
        <begin position="22"/>
        <end position="252"/>
    </location>
</feature>
<gene>
    <name evidence="5" type="ORF">GCM10011333_05370</name>
</gene>
<proteinExistence type="predicted"/>
<dbReference type="PANTHER" id="PTHR42781">
    <property type="entry name" value="SPERMIDINE/PUTRESCINE IMPORT ATP-BINDING PROTEIN POTA"/>
    <property type="match status" value="1"/>
</dbReference>
<dbReference type="InterPro" id="IPR003593">
    <property type="entry name" value="AAA+_ATPase"/>
</dbReference>
<dbReference type="SUPFAM" id="SSF50331">
    <property type="entry name" value="MOP-like"/>
    <property type="match status" value="1"/>
</dbReference>
<dbReference type="SUPFAM" id="SSF52540">
    <property type="entry name" value="P-loop containing nucleoside triphosphate hydrolases"/>
    <property type="match status" value="1"/>
</dbReference>
<dbReference type="InterPro" id="IPR017871">
    <property type="entry name" value="ABC_transporter-like_CS"/>
</dbReference>
<keyword evidence="1" id="KW-0813">Transport</keyword>
<comment type="caution">
    <text evidence="5">The sequence shown here is derived from an EMBL/GenBank/DDBJ whole genome shotgun (WGS) entry which is preliminary data.</text>
</comment>
<keyword evidence="2" id="KW-0547">Nucleotide-binding</keyword>
<dbReference type="Proteomes" id="UP000616114">
    <property type="component" value="Unassembled WGS sequence"/>
</dbReference>
<sequence length="361" mass="38702">MSKTNQSPGAPAATLQQTGRSVRLSGLSKHYGDFAAVDGIDMDIRAGELLTLLGASGSGKTTTLSMIAGFTTPTEGTVLIDGEEITRVPPHKRNLGMVFQHYSLFPHMNVRTNVEFPLKQRGVPKAERRRRAMEALEVVELAHRAQARVTELSGGQQQRIALARALVFSPSVLLMDEPFGALDRALREKMQMEVRRIHRELGVTVVFVTHDQQEALTLSDRIAVFERGRIEQVGTPEDLYERPASLHVATFLGESNLLPGTVDGGVFVTRSGSRLSAGSAENGPATLVVRPEHVRVQPATGTGAGIAATVGEVVYLGADKRLVAVTADGEITARIAAAEGYRPGDDVRLGWEPGAAAVFPG</sequence>
<dbReference type="SMART" id="SM00382">
    <property type="entry name" value="AAA"/>
    <property type="match status" value="1"/>
</dbReference>
<dbReference type="InterPro" id="IPR050093">
    <property type="entry name" value="ABC_SmlMolc_Importer"/>
</dbReference>
<dbReference type="GO" id="GO:0005524">
    <property type="term" value="F:ATP binding"/>
    <property type="evidence" value="ECO:0007669"/>
    <property type="project" value="UniProtKB-KW"/>
</dbReference>
<protein>
    <submittedName>
        <fullName evidence="5">ABC transporter ATP-binding protein</fullName>
    </submittedName>
</protein>
<evidence type="ECO:0000259" key="4">
    <source>
        <dbReference type="PROSITE" id="PS50893"/>
    </source>
</evidence>
<dbReference type="PANTHER" id="PTHR42781:SF4">
    <property type="entry name" value="SPERMIDINE_PUTRESCINE IMPORT ATP-BINDING PROTEIN POTA"/>
    <property type="match status" value="1"/>
</dbReference>
<dbReference type="FunFam" id="3.40.50.300:FF:000133">
    <property type="entry name" value="Spermidine/putrescine import ATP-binding protein PotA"/>
    <property type="match status" value="1"/>
</dbReference>
<evidence type="ECO:0000256" key="2">
    <source>
        <dbReference type="ARBA" id="ARBA00022741"/>
    </source>
</evidence>
<dbReference type="GO" id="GO:0022857">
    <property type="term" value="F:transmembrane transporter activity"/>
    <property type="evidence" value="ECO:0007669"/>
    <property type="project" value="InterPro"/>
</dbReference>
<dbReference type="InterPro" id="IPR027417">
    <property type="entry name" value="P-loop_NTPase"/>
</dbReference>